<evidence type="ECO:0000256" key="8">
    <source>
        <dbReference type="ARBA" id="ARBA00023015"/>
    </source>
</evidence>
<keyword evidence="7" id="KW-0156">Chromatin regulator</keyword>
<dbReference type="InterPro" id="IPR019786">
    <property type="entry name" value="Zinc_finger_PHD-type_CS"/>
</dbReference>
<evidence type="ECO:0000256" key="10">
    <source>
        <dbReference type="ARBA" id="ARBA00023163"/>
    </source>
</evidence>
<dbReference type="CDD" id="cd05508">
    <property type="entry name" value="Bromo_RACK7"/>
    <property type="match status" value="1"/>
</dbReference>
<dbReference type="InterPro" id="IPR037967">
    <property type="entry name" value="ZMYND8_Bromo_dom"/>
</dbReference>
<feature type="region of interest" description="Disordered" evidence="15">
    <location>
        <begin position="999"/>
        <end position="1144"/>
    </location>
</feature>
<dbReference type="SUPFAM" id="SSF57903">
    <property type="entry name" value="FYVE/PHD zinc finger"/>
    <property type="match status" value="1"/>
</dbReference>
<dbReference type="Pfam" id="PF23460">
    <property type="entry name" value="ZMYND8_CC"/>
    <property type="match status" value="1"/>
</dbReference>
<evidence type="ECO:0000259" key="17">
    <source>
        <dbReference type="PROSITE" id="PS50016"/>
    </source>
</evidence>
<feature type="compositionally biased region" description="Basic and acidic residues" evidence="15">
    <location>
        <begin position="1133"/>
        <end position="1144"/>
    </location>
</feature>
<dbReference type="FunFam" id="2.30.30.140:FF:000003">
    <property type="entry name" value="Protein kinase C-binding protein 1 isoform C"/>
    <property type="match status" value="1"/>
</dbReference>
<dbReference type="CDD" id="cd15538">
    <property type="entry name" value="PHD_PRKCBP1"/>
    <property type="match status" value="1"/>
</dbReference>
<feature type="compositionally biased region" description="Low complexity" evidence="15">
    <location>
        <begin position="745"/>
        <end position="759"/>
    </location>
</feature>
<protein>
    <submittedName>
        <fullName evidence="20">Protein kinase C-binding protein 1 isoform X6</fullName>
    </submittedName>
</protein>
<dbReference type="Gene3D" id="2.30.30.140">
    <property type="match status" value="1"/>
</dbReference>
<dbReference type="PANTHER" id="PTHR46453">
    <property type="entry name" value="PROTEIN KINASE C-BINDING PROTEIN 1"/>
    <property type="match status" value="1"/>
</dbReference>
<feature type="region of interest" description="Disordered" evidence="15">
    <location>
        <begin position="557"/>
        <end position="759"/>
    </location>
</feature>
<dbReference type="InterPro" id="IPR002893">
    <property type="entry name" value="Znf_MYND"/>
</dbReference>
<feature type="compositionally biased region" description="Basic and acidic residues" evidence="15">
    <location>
        <begin position="631"/>
        <end position="671"/>
    </location>
</feature>
<dbReference type="Pfam" id="PF00439">
    <property type="entry name" value="Bromodomain"/>
    <property type="match status" value="1"/>
</dbReference>
<dbReference type="InterPro" id="IPR001487">
    <property type="entry name" value="Bromodomain"/>
</dbReference>
<dbReference type="Gene3D" id="6.10.140.2220">
    <property type="match status" value="1"/>
</dbReference>
<dbReference type="OrthoDB" id="6272564at2759"/>
<evidence type="ECO:0000259" key="16">
    <source>
        <dbReference type="PROSITE" id="PS50014"/>
    </source>
</evidence>
<dbReference type="GO" id="GO:0008270">
    <property type="term" value="F:zinc ion binding"/>
    <property type="evidence" value="ECO:0007669"/>
    <property type="project" value="UniProtKB-KW"/>
</dbReference>
<keyword evidence="3" id="KW-0158">Chromosome</keyword>
<comment type="subcellular location">
    <subcellularLocation>
        <location evidence="2">Chromosome</location>
    </subcellularLocation>
    <subcellularLocation>
        <location evidence="1">Nucleus</location>
    </subcellularLocation>
</comment>
<keyword evidence="8" id="KW-0805">Transcription regulation</keyword>
<feature type="compositionally biased region" description="Polar residues" evidence="15">
    <location>
        <begin position="726"/>
        <end position="744"/>
    </location>
</feature>
<feature type="compositionally biased region" description="Basic and acidic residues" evidence="15">
    <location>
        <begin position="1033"/>
        <end position="1045"/>
    </location>
</feature>
<evidence type="ECO:0000259" key="18">
    <source>
        <dbReference type="PROSITE" id="PS50812"/>
    </source>
</evidence>
<dbReference type="PROSITE" id="PS50865">
    <property type="entry name" value="ZF_MYND_2"/>
    <property type="match status" value="1"/>
</dbReference>
<dbReference type="SMART" id="SM00293">
    <property type="entry name" value="PWWP"/>
    <property type="match status" value="1"/>
</dbReference>
<dbReference type="Gene3D" id="3.30.40.10">
    <property type="entry name" value="Zinc/RING finger domain, C3HC4 (zinc finger)"/>
    <property type="match status" value="1"/>
</dbReference>
<dbReference type="SUPFAM" id="SSF144232">
    <property type="entry name" value="HIT/MYND zinc finger-like"/>
    <property type="match status" value="1"/>
</dbReference>
<accession>A0A8B7UIZ0</accession>
<dbReference type="FunFam" id="1.20.920.10:FF:000005">
    <property type="entry name" value="protein kinase C-binding protein 1 isoform X2"/>
    <property type="match status" value="1"/>
</dbReference>
<name>A0A8B7UIZ0_CASCN</name>
<feature type="domain" description="PWWP" evidence="18">
    <location>
        <begin position="251"/>
        <end position="301"/>
    </location>
</feature>
<evidence type="ECO:0000256" key="13">
    <source>
        <dbReference type="PROSITE-ProRule" id="PRU00134"/>
    </source>
</evidence>
<keyword evidence="10" id="KW-0804">Transcription</keyword>
<dbReference type="RefSeq" id="XP_020019548.1">
    <property type="nucleotide sequence ID" value="XM_020163959.1"/>
</dbReference>
<evidence type="ECO:0000256" key="5">
    <source>
        <dbReference type="ARBA" id="ARBA00022771"/>
    </source>
</evidence>
<organism evidence="20">
    <name type="scientific">Castor canadensis</name>
    <name type="common">American beaver</name>
    <dbReference type="NCBI Taxonomy" id="51338"/>
    <lineage>
        <taxon>Eukaryota</taxon>
        <taxon>Metazoa</taxon>
        <taxon>Chordata</taxon>
        <taxon>Craniata</taxon>
        <taxon>Vertebrata</taxon>
        <taxon>Euteleostomi</taxon>
        <taxon>Mammalia</taxon>
        <taxon>Eutheria</taxon>
        <taxon>Euarchontoglires</taxon>
        <taxon>Glires</taxon>
        <taxon>Rodentia</taxon>
        <taxon>Castorimorpha</taxon>
        <taxon>Castoridae</taxon>
        <taxon>Castor</taxon>
    </lineage>
</organism>
<feature type="coiled-coil region" evidence="14">
    <location>
        <begin position="904"/>
        <end position="953"/>
    </location>
</feature>
<evidence type="ECO:0000259" key="19">
    <source>
        <dbReference type="PROSITE" id="PS50865"/>
    </source>
</evidence>
<dbReference type="GO" id="GO:0003714">
    <property type="term" value="F:transcription corepressor activity"/>
    <property type="evidence" value="ECO:0007669"/>
    <property type="project" value="TreeGrafter"/>
</dbReference>
<feature type="domain" description="PHD-type" evidence="17">
    <location>
        <begin position="62"/>
        <end position="107"/>
    </location>
</feature>
<feature type="domain" description="Bromo" evidence="16">
    <location>
        <begin position="139"/>
        <end position="209"/>
    </location>
</feature>
<keyword evidence="20" id="KW-0808">Transferase</keyword>
<keyword evidence="9 12" id="KW-0103">Bromodomain</keyword>
<dbReference type="Pfam" id="PF00855">
    <property type="entry name" value="PWWP"/>
    <property type="match status" value="1"/>
</dbReference>
<dbReference type="CTD" id="23613"/>
<keyword evidence="5 13" id="KW-0863">Zinc-finger</keyword>
<evidence type="ECO:0000256" key="12">
    <source>
        <dbReference type="PROSITE-ProRule" id="PRU00035"/>
    </source>
</evidence>
<evidence type="ECO:0000256" key="15">
    <source>
        <dbReference type="SAM" id="MobiDB-lite"/>
    </source>
</evidence>
<dbReference type="Pfam" id="PF24324">
    <property type="entry name" value="MYND_ZMYND11_ZMYD8"/>
    <property type="match status" value="1"/>
</dbReference>
<dbReference type="Pfam" id="PF00628">
    <property type="entry name" value="PHD"/>
    <property type="match status" value="1"/>
</dbReference>
<dbReference type="InterPro" id="IPR001965">
    <property type="entry name" value="Znf_PHD"/>
</dbReference>
<feature type="region of interest" description="Disordered" evidence="15">
    <location>
        <begin position="1"/>
        <end position="55"/>
    </location>
</feature>
<evidence type="ECO:0000256" key="3">
    <source>
        <dbReference type="ARBA" id="ARBA00022454"/>
    </source>
</evidence>
<dbReference type="SUPFAM" id="SSF63748">
    <property type="entry name" value="Tudor/PWWP/MBT"/>
    <property type="match status" value="1"/>
</dbReference>
<feature type="region of interest" description="Disordered" evidence="15">
    <location>
        <begin position="384"/>
        <end position="485"/>
    </location>
</feature>
<dbReference type="InterPro" id="IPR013083">
    <property type="entry name" value="Znf_RING/FYVE/PHD"/>
</dbReference>
<dbReference type="CDD" id="cd20160">
    <property type="entry name" value="PWWP_PRKCBP1"/>
    <property type="match status" value="1"/>
</dbReference>
<dbReference type="GO" id="GO:0005737">
    <property type="term" value="C:cytoplasm"/>
    <property type="evidence" value="ECO:0007669"/>
    <property type="project" value="TreeGrafter"/>
</dbReference>
<keyword evidence="6" id="KW-0862">Zinc</keyword>
<dbReference type="SMART" id="SM00297">
    <property type="entry name" value="BROMO"/>
    <property type="match status" value="1"/>
</dbReference>
<dbReference type="InterPro" id="IPR044075">
    <property type="entry name" value="PRKCBP1_PHD"/>
</dbReference>
<dbReference type="PROSITE" id="PS50812">
    <property type="entry name" value="PWWP"/>
    <property type="match status" value="1"/>
</dbReference>
<dbReference type="AlphaFoldDB" id="A0A8B7UIZ0"/>
<feature type="compositionally biased region" description="Low complexity" evidence="15">
    <location>
        <begin position="1013"/>
        <end position="1032"/>
    </location>
</feature>
<sequence>MQDWGWPDPGSSERTAQKRKFPSPPHSSNGHSPQDTSTSPIKKKKKPGLLNSNSKEQDGRNDFYCWVCHREGQVLCCELCPRVYHAKCLRLTSEPEGDWFCPECEKITVAECIETQSKAMTMLTIEQLSYLLKFAIQKMKQPGTDAFQKPVPLEQHPDYAEYIFHPMDLCTLEKNAKKKMYGCTEAFLADAKWILHNCIIYNGGNHKLTQIAKVVIKICEHEMNEIEVCPECYLAACQKRDNWFCEPCSNPHPLVWAKLKGFPFWPAKALRDKDGQVDARFFGQHDRAWVPINNCYLMSKEIPFSVKKTKSIFNSAMQEMEVYVDNIRRKFGVFNYSPFRTPYTPNSQYQMLLDPTNPSAGTAKIDKQEKVKLNFDMTASPKILMSKPMLSGGTGRRISLSDMPRSPMSTNSSVHTGSDVEQDSEKKATSSHFSASEESMDFLDKSTASPASMKTGQAGSLSDSPKPFSPQAPSVPIMTKTDKTSTTGSILNLNLDRSKAEMDLKELSESVQQQSAPVPLISPKRQIRSRFQLNLDKTIESCKAQLGINEISEDVYTAVEHSDSEDSEKSDSSDSEYISDDEQKSKHEPEEPEDKEGSRMDKEPSAIKKKLKPANPVEVKEELQSTSPVSEKADPGPVKDKASPEPEKDFTEKVKPLSHPTKDKLKGKDETDSPMVHLGLDSDSESELVIDLGEEHSGREGRKNKKEPKEPSPKQDVVGKVPPSTAAGSQSPPETPVLTRSATQAPAAGVPATTSTTSTVTVTAPATAVTGSPVKKQRPLLPKETAPAVQRVVWNSSTVQQKEVTQSPSTSTITLVTSTQPSSLISSSGSSSTLTSAVNADLPIATASADVAADIAKYTSKMMDAIKGTMTEIYNDLSKNTTGSTIAEIRRLRIEIEKLQWLHQQELSEMKHNLELTMAEMRQSLEQERDRLIAEVKKQLELEKQQAVDETKKKQWCANCKKEAIFYCCWNTSYCDYPCQQAHWPEHMKSCTQSATAPQQEADAEANTETGNKSSQGSSSSTQSATSETASASKEKDTSAEKSKDSGSSLDLSGSRETPSSILLGSNQGSVSKRCDKQPAYTPTTTDHQLHPNYPVQKYHSRSSKSSSWSGSEEKRGSSRSEHNASSSSKSLIPKESRLDSFWD</sequence>
<evidence type="ECO:0000256" key="1">
    <source>
        <dbReference type="ARBA" id="ARBA00004123"/>
    </source>
</evidence>
<feature type="compositionally biased region" description="Low complexity" evidence="15">
    <location>
        <begin position="1046"/>
        <end position="1055"/>
    </location>
</feature>
<evidence type="ECO:0000313" key="20">
    <source>
        <dbReference type="RefSeq" id="XP_020019548.1"/>
    </source>
</evidence>
<feature type="compositionally biased region" description="Polar residues" evidence="15">
    <location>
        <begin position="1056"/>
        <end position="1071"/>
    </location>
</feature>
<dbReference type="PROSITE" id="PS01360">
    <property type="entry name" value="ZF_MYND_1"/>
    <property type="match status" value="1"/>
</dbReference>
<feature type="compositionally biased region" description="Basic and acidic residues" evidence="15">
    <location>
        <begin position="560"/>
        <end position="572"/>
    </location>
</feature>
<dbReference type="GO" id="GO:0016301">
    <property type="term" value="F:kinase activity"/>
    <property type="evidence" value="ECO:0007669"/>
    <property type="project" value="UniProtKB-KW"/>
</dbReference>
<keyword evidence="4" id="KW-0479">Metal-binding</keyword>
<dbReference type="InterPro" id="IPR056987">
    <property type="entry name" value="ZMYND8_CC"/>
</dbReference>
<feature type="domain" description="MYND-type" evidence="19">
    <location>
        <begin position="957"/>
        <end position="991"/>
    </location>
</feature>
<dbReference type="InterPro" id="IPR019787">
    <property type="entry name" value="Znf_PHD-finger"/>
</dbReference>
<dbReference type="InterPro" id="IPR011011">
    <property type="entry name" value="Znf_FYVE_PHD"/>
</dbReference>
<dbReference type="PROSITE" id="PS50016">
    <property type="entry name" value="ZF_PHD_2"/>
    <property type="match status" value="1"/>
</dbReference>
<evidence type="ECO:0000256" key="9">
    <source>
        <dbReference type="ARBA" id="ARBA00023117"/>
    </source>
</evidence>
<reference evidence="20" key="1">
    <citation type="submission" date="2025-08" db="UniProtKB">
        <authorList>
            <consortium name="RefSeq"/>
        </authorList>
    </citation>
    <scope>IDENTIFICATION</scope>
    <source>
        <tissue evidence="20">Leukocyte</tissue>
    </source>
</reference>
<dbReference type="GO" id="GO:0140006">
    <property type="term" value="F:histone H3 reader activity"/>
    <property type="evidence" value="ECO:0007669"/>
    <property type="project" value="UniProtKB-ARBA"/>
</dbReference>
<feature type="compositionally biased region" description="Basic and acidic residues" evidence="15">
    <location>
        <begin position="581"/>
        <end position="606"/>
    </location>
</feature>
<dbReference type="SUPFAM" id="SSF47370">
    <property type="entry name" value="Bromodomain"/>
    <property type="match status" value="1"/>
</dbReference>
<dbReference type="PROSITE" id="PS50014">
    <property type="entry name" value="BROMODOMAIN_2"/>
    <property type="match status" value="1"/>
</dbReference>
<evidence type="ECO:0000256" key="11">
    <source>
        <dbReference type="ARBA" id="ARBA00023242"/>
    </source>
</evidence>
<keyword evidence="20" id="KW-0418">Kinase</keyword>
<dbReference type="FunFam" id="6.10.140.2220:FF:000002">
    <property type="entry name" value="Protein kinase C-binding protein 1 isoform C"/>
    <property type="match status" value="1"/>
</dbReference>
<evidence type="ECO:0000256" key="6">
    <source>
        <dbReference type="ARBA" id="ARBA00022833"/>
    </source>
</evidence>
<evidence type="ECO:0000256" key="4">
    <source>
        <dbReference type="ARBA" id="ARBA00022723"/>
    </source>
</evidence>
<dbReference type="PANTHER" id="PTHR46453:SF3">
    <property type="entry name" value="MYND-TYPE ZINC FINGER-CONTAINING CHROMATIN READER ZMYND8"/>
    <property type="match status" value="1"/>
</dbReference>
<dbReference type="Pfam" id="PF12064">
    <property type="entry name" value="DUF3544"/>
    <property type="match status" value="1"/>
</dbReference>
<dbReference type="InterPro" id="IPR000313">
    <property type="entry name" value="PWWP_dom"/>
</dbReference>
<gene>
    <name evidence="20" type="primary">Zmynd8</name>
</gene>
<dbReference type="Gene3D" id="1.20.920.10">
    <property type="entry name" value="Bromodomain-like"/>
    <property type="match status" value="1"/>
</dbReference>
<feature type="compositionally biased region" description="Basic and acidic residues" evidence="15">
    <location>
        <begin position="1112"/>
        <end position="1123"/>
    </location>
</feature>
<evidence type="ECO:0000256" key="2">
    <source>
        <dbReference type="ARBA" id="ARBA00004286"/>
    </source>
</evidence>
<dbReference type="GO" id="GO:0005694">
    <property type="term" value="C:chromosome"/>
    <property type="evidence" value="ECO:0007669"/>
    <property type="project" value="UniProtKB-SubCell"/>
</dbReference>
<feature type="compositionally biased region" description="Polar residues" evidence="15">
    <location>
        <begin position="407"/>
        <end position="416"/>
    </location>
</feature>
<evidence type="ECO:0000256" key="14">
    <source>
        <dbReference type="SAM" id="Coils"/>
    </source>
</evidence>
<dbReference type="InterPro" id="IPR036427">
    <property type="entry name" value="Bromodomain-like_sf"/>
</dbReference>
<dbReference type="GO" id="GO:0005634">
    <property type="term" value="C:nucleus"/>
    <property type="evidence" value="ECO:0007669"/>
    <property type="project" value="UniProtKB-SubCell"/>
</dbReference>
<keyword evidence="11" id="KW-0539">Nucleus</keyword>
<dbReference type="InterPro" id="IPR021931">
    <property type="entry name" value="ZMYND8"/>
</dbReference>
<keyword evidence="14" id="KW-0175">Coiled coil</keyword>
<feature type="compositionally biased region" description="Polar residues" evidence="15">
    <location>
        <begin position="446"/>
        <end position="463"/>
    </location>
</feature>
<dbReference type="InterPro" id="IPR057053">
    <property type="entry name" value="MYND_ZMYND11_ZMYD8"/>
</dbReference>
<proteinExistence type="predicted"/>
<dbReference type="SMART" id="SM00249">
    <property type="entry name" value="PHD"/>
    <property type="match status" value="1"/>
</dbReference>
<dbReference type="PROSITE" id="PS01359">
    <property type="entry name" value="ZF_PHD_1"/>
    <property type="match status" value="1"/>
</dbReference>
<evidence type="ECO:0000256" key="7">
    <source>
        <dbReference type="ARBA" id="ARBA00022853"/>
    </source>
</evidence>
<feature type="compositionally biased region" description="Basic and acidic residues" evidence="15">
    <location>
        <begin position="693"/>
        <end position="713"/>
    </location>
</feature>